<accession>U6MT26</accession>
<proteinExistence type="predicted"/>
<protein>
    <submittedName>
        <fullName evidence="2">Uncharacterized protein</fullName>
    </submittedName>
</protein>
<sequence length="89" mass="10179">MKPFNRRELRGAANGTEAAKVEAASSEAAASTSVSHVFSIFVILWLLGAPHEQHQQRRQQQLQQQPQQQLQQHSQQQPQQQLRLPRSSW</sequence>
<name>U6MT26_9EIME</name>
<reference evidence="2" key="2">
    <citation type="submission" date="2013-10" db="EMBL/GenBank/DDBJ databases">
        <authorList>
            <person name="Aslett M."/>
        </authorList>
    </citation>
    <scope>NUCLEOTIDE SEQUENCE [LARGE SCALE GENOMIC DNA]</scope>
    <source>
        <strain evidence="2">Houghton</strain>
    </source>
</reference>
<dbReference type="AlphaFoldDB" id="U6MT26"/>
<dbReference type="GeneID" id="25473343"/>
<dbReference type="VEuPathDB" id="ToxoDB:ENH_00031780"/>
<keyword evidence="3" id="KW-1185">Reference proteome</keyword>
<evidence type="ECO:0000313" key="3">
    <source>
        <dbReference type="Proteomes" id="UP000030754"/>
    </source>
</evidence>
<dbReference type="Proteomes" id="UP000030754">
    <property type="component" value="Unassembled WGS sequence"/>
</dbReference>
<gene>
    <name evidence="2" type="ORF">ENH_00031780</name>
</gene>
<organism evidence="2 3">
    <name type="scientific">Eimeria necatrix</name>
    <dbReference type="NCBI Taxonomy" id="51315"/>
    <lineage>
        <taxon>Eukaryota</taxon>
        <taxon>Sar</taxon>
        <taxon>Alveolata</taxon>
        <taxon>Apicomplexa</taxon>
        <taxon>Conoidasida</taxon>
        <taxon>Coccidia</taxon>
        <taxon>Eucoccidiorida</taxon>
        <taxon>Eimeriorina</taxon>
        <taxon>Eimeriidae</taxon>
        <taxon>Eimeria</taxon>
    </lineage>
</organism>
<feature type="region of interest" description="Disordered" evidence="1">
    <location>
        <begin position="54"/>
        <end position="89"/>
    </location>
</feature>
<evidence type="ECO:0000256" key="1">
    <source>
        <dbReference type="SAM" id="MobiDB-lite"/>
    </source>
</evidence>
<dbReference type="EMBL" id="HG724122">
    <property type="protein sequence ID" value="CDJ67166.1"/>
    <property type="molecule type" value="Genomic_DNA"/>
</dbReference>
<feature type="compositionally biased region" description="Low complexity" evidence="1">
    <location>
        <begin position="58"/>
        <end position="89"/>
    </location>
</feature>
<evidence type="ECO:0000313" key="2">
    <source>
        <dbReference type="EMBL" id="CDJ67166.1"/>
    </source>
</evidence>
<reference evidence="2" key="1">
    <citation type="submission" date="2013-10" db="EMBL/GenBank/DDBJ databases">
        <title>Genomic analysis of the causative agents of coccidiosis in chickens.</title>
        <authorList>
            <person name="Reid A.J."/>
            <person name="Blake D."/>
            <person name="Billington K."/>
            <person name="Browne H."/>
            <person name="Dunn M."/>
            <person name="Hung S."/>
            <person name="Kawahara F."/>
            <person name="Miranda-Saavedra D."/>
            <person name="Mourier T."/>
            <person name="Nagra H."/>
            <person name="Otto T.D."/>
            <person name="Rawlings N."/>
            <person name="Sanchez A."/>
            <person name="Sanders M."/>
            <person name="Subramaniam C."/>
            <person name="Tay Y."/>
            <person name="Dear P."/>
            <person name="Doerig C."/>
            <person name="Gruber A."/>
            <person name="Parkinson J."/>
            <person name="Shirley M."/>
            <person name="Wan K.L."/>
            <person name="Berriman M."/>
            <person name="Tomley F."/>
            <person name="Pain A."/>
        </authorList>
    </citation>
    <scope>NUCLEOTIDE SEQUENCE [LARGE SCALE GENOMIC DNA]</scope>
    <source>
        <strain evidence="2">Houghton</strain>
    </source>
</reference>
<dbReference type="RefSeq" id="XP_013435633.1">
    <property type="nucleotide sequence ID" value="XM_013580179.1"/>
</dbReference>